<dbReference type="EMBL" id="JANVFU010000006">
    <property type="protein sequence ID" value="KAJ3745095.1"/>
    <property type="molecule type" value="Genomic_DNA"/>
</dbReference>
<feature type="domain" description="F-box" evidence="1">
    <location>
        <begin position="94"/>
        <end position="150"/>
    </location>
</feature>
<name>A0A9W8TY27_9AGAR</name>
<evidence type="ECO:0000313" key="2">
    <source>
        <dbReference type="EMBL" id="KAJ3745095.1"/>
    </source>
</evidence>
<dbReference type="InterPro" id="IPR032675">
    <property type="entry name" value="LRR_dom_sf"/>
</dbReference>
<protein>
    <recommendedName>
        <fullName evidence="1">F-box domain-containing protein</fullName>
    </recommendedName>
</protein>
<accession>A0A9W8TY27</accession>
<dbReference type="Gene3D" id="3.80.10.10">
    <property type="entry name" value="Ribonuclease Inhibitor"/>
    <property type="match status" value="1"/>
</dbReference>
<keyword evidence="3" id="KW-1185">Reference proteome</keyword>
<dbReference type="AlphaFoldDB" id="A0A9W8TY27"/>
<dbReference type="PANTHER" id="PTHR38926">
    <property type="entry name" value="F-BOX DOMAIN CONTAINING PROTEIN, EXPRESSED"/>
    <property type="match status" value="1"/>
</dbReference>
<evidence type="ECO:0000313" key="3">
    <source>
        <dbReference type="Proteomes" id="UP001142393"/>
    </source>
</evidence>
<comment type="caution">
    <text evidence="2">The sequence shown here is derived from an EMBL/GenBank/DDBJ whole genome shotgun (WGS) entry which is preliminary data.</text>
</comment>
<organism evidence="2 3">
    <name type="scientific">Lentinula detonsa</name>
    <dbReference type="NCBI Taxonomy" id="2804962"/>
    <lineage>
        <taxon>Eukaryota</taxon>
        <taxon>Fungi</taxon>
        <taxon>Dikarya</taxon>
        <taxon>Basidiomycota</taxon>
        <taxon>Agaricomycotina</taxon>
        <taxon>Agaricomycetes</taxon>
        <taxon>Agaricomycetidae</taxon>
        <taxon>Agaricales</taxon>
        <taxon>Marasmiineae</taxon>
        <taxon>Omphalotaceae</taxon>
        <taxon>Lentinula</taxon>
    </lineage>
</organism>
<dbReference type="InterPro" id="IPR001810">
    <property type="entry name" value="F-box_dom"/>
</dbReference>
<dbReference type="Gene3D" id="1.20.1280.50">
    <property type="match status" value="1"/>
</dbReference>
<sequence>MHRWSPPSRTGYNGFQPQFDLNFADLYKKLRSEYGPTAQSKVKMTNDISQIETEMEDCEAEIHWLQSHVAFLHNHSRHLDEYKTCLYSLMSPIRKLPDELTLRIFDYACGLNNLTSGQLKTMPALAISSVCSHWRNLAKASPQLWSRMRINLTVMHTDHLGFDLLQMYLDSSQQYPLSFEILGDKLETLDPRQAMVCATVGACSDRWKELAVSQPTFFKVLTAQNPTHFPVLEELSISSFAFRLSGSLDRFQDSPKLRSLSISLFPLSKLPRSLFPWNQLNVLTICSYSEELKYLLDGPSDLTELHFCEWADGWFKQTTSPMLASSIQTVSLSVAASTQPESESLVDVIFASTTCPALTSLSIDRADFDDAYDRPWPKEIVQDFLSRSSCRLTTLSIKSIPLSDSDLIDTLARLPSLLHLTIDDTCVSYNHSPITSYLVQSLHAFRYNGKSLTPSVLVPKLQSLSLVSSGASKGFSDTDLVEVVASRQYPGGYTYDSETMKSFLRSVVLQFPDRDISEEVYVPLKRLEKAGLRVVVIALGRILI</sequence>
<dbReference type="InterPro" id="IPR036047">
    <property type="entry name" value="F-box-like_dom_sf"/>
</dbReference>
<dbReference type="Proteomes" id="UP001142393">
    <property type="component" value="Unassembled WGS sequence"/>
</dbReference>
<dbReference type="SUPFAM" id="SSF81383">
    <property type="entry name" value="F-box domain"/>
    <property type="match status" value="1"/>
</dbReference>
<evidence type="ECO:0000259" key="1">
    <source>
        <dbReference type="Pfam" id="PF12937"/>
    </source>
</evidence>
<gene>
    <name evidence="2" type="ORF">DFH05DRAFT_1459986</name>
</gene>
<dbReference type="Pfam" id="PF12937">
    <property type="entry name" value="F-box-like"/>
    <property type="match status" value="1"/>
</dbReference>
<dbReference type="PANTHER" id="PTHR38926:SF5">
    <property type="entry name" value="F-BOX AND LEUCINE-RICH REPEAT PROTEIN 6"/>
    <property type="match status" value="1"/>
</dbReference>
<proteinExistence type="predicted"/>
<dbReference type="SUPFAM" id="SSF52058">
    <property type="entry name" value="L domain-like"/>
    <property type="match status" value="1"/>
</dbReference>
<reference evidence="2 3" key="1">
    <citation type="journal article" date="2023" name="Proc. Natl. Acad. Sci. U.S.A.">
        <title>A global phylogenomic analysis of the shiitake genus Lentinula.</title>
        <authorList>
            <person name="Sierra-Patev S."/>
            <person name="Min B."/>
            <person name="Naranjo-Ortiz M."/>
            <person name="Looney B."/>
            <person name="Konkel Z."/>
            <person name="Slot J.C."/>
            <person name="Sakamoto Y."/>
            <person name="Steenwyk J.L."/>
            <person name="Rokas A."/>
            <person name="Carro J."/>
            <person name="Camarero S."/>
            <person name="Ferreira P."/>
            <person name="Molpeceres G."/>
            <person name="Ruiz-Duenas F.J."/>
            <person name="Serrano A."/>
            <person name="Henrissat B."/>
            <person name="Drula E."/>
            <person name="Hughes K.W."/>
            <person name="Mata J.L."/>
            <person name="Ishikawa N.K."/>
            <person name="Vargas-Isla R."/>
            <person name="Ushijima S."/>
            <person name="Smith C.A."/>
            <person name="Donoghue J."/>
            <person name="Ahrendt S."/>
            <person name="Andreopoulos W."/>
            <person name="He G."/>
            <person name="LaButti K."/>
            <person name="Lipzen A."/>
            <person name="Ng V."/>
            <person name="Riley R."/>
            <person name="Sandor L."/>
            <person name="Barry K."/>
            <person name="Martinez A.T."/>
            <person name="Xiao Y."/>
            <person name="Gibbons J.G."/>
            <person name="Terashima K."/>
            <person name="Grigoriev I.V."/>
            <person name="Hibbett D."/>
        </authorList>
    </citation>
    <scope>NUCLEOTIDE SEQUENCE [LARGE SCALE GENOMIC DNA]</scope>
    <source>
        <strain evidence="2 3">TFB7810</strain>
    </source>
</reference>